<dbReference type="PANTHER" id="PTHR30283">
    <property type="entry name" value="PEROXIDE STRESS RESPONSE PROTEIN YAAA"/>
    <property type="match status" value="1"/>
</dbReference>
<name>A0A939RT80_9CELL</name>
<dbReference type="PANTHER" id="PTHR30283:SF4">
    <property type="entry name" value="PEROXIDE STRESS RESISTANCE PROTEIN YAAA"/>
    <property type="match status" value="1"/>
</dbReference>
<sequence length="266" mass="27896">MLVLLPPSEGKTAPRRGKPVDLSSLSAPGLTEPRTRVLEALLEASARPDAVDLLGVGPSLAAEVERNLDLRAAPTAAARSVYTGVLYGAARLDDLPAAARRRARASVRTVSALWGLVSPEDRIPAYRLSMGTDLPGIGRLAQHWRPALRAELDPEASHRLVVDCRSAAYAAAWPVPAGGPGHVSVVVHREAEGRRTVVSHWAKHTRGVLTRHLVTREGTAPRSPEELLDAAGELVGGALLDAGLTEGPRGSSTLALVVADPTGAPV</sequence>
<dbReference type="Proteomes" id="UP000664209">
    <property type="component" value="Unassembled WGS sequence"/>
</dbReference>
<evidence type="ECO:0000313" key="3">
    <source>
        <dbReference type="Proteomes" id="UP000664209"/>
    </source>
</evidence>
<accession>A0A939RT80</accession>
<evidence type="ECO:0000313" key="2">
    <source>
        <dbReference type="EMBL" id="MBO1750654.1"/>
    </source>
</evidence>
<evidence type="ECO:0000256" key="1">
    <source>
        <dbReference type="SAM" id="MobiDB-lite"/>
    </source>
</evidence>
<dbReference type="AlphaFoldDB" id="A0A939RT80"/>
<dbReference type="RefSeq" id="WP_208054278.1">
    <property type="nucleotide sequence ID" value="NZ_JAGEMK010000001.1"/>
</dbReference>
<keyword evidence="3" id="KW-1185">Reference proteome</keyword>
<feature type="region of interest" description="Disordered" evidence="1">
    <location>
        <begin position="1"/>
        <end position="28"/>
    </location>
</feature>
<comment type="caution">
    <text evidence="2">The sequence shown here is derived from an EMBL/GenBank/DDBJ whole genome shotgun (WGS) entry which is preliminary data.</text>
</comment>
<proteinExistence type="predicted"/>
<protein>
    <submittedName>
        <fullName evidence="2">Peroxide stress protein YaaA</fullName>
    </submittedName>
</protein>
<dbReference type="GO" id="GO:0033194">
    <property type="term" value="P:response to hydroperoxide"/>
    <property type="evidence" value="ECO:0007669"/>
    <property type="project" value="TreeGrafter"/>
</dbReference>
<dbReference type="EMBL" id="JAGEMK010000001">
    <property type="protein sequence ID" value="MBO1750654.1"/>
    <property type="molecule type" value="Genomic_DNA"/>
</dbReference>
<dbReference type="Pfam" id="PF03883">
    <property type="entry name" value="H2O2_YaaD"/>
    <property type="match status" value="1"/>
</dbReference>
<gene>
    <name evidence="2" type="ORF">J4G33_02425</name>
</gene>
<organism evidence="2 3">
    <name type="scientific">Actinotalea soli</name>
    <dbReference type="NCBI Taxonomy" id="2819234"/>
    <lineage>
        <taxon>Bacteria</taxon>
        <taxon>Bacillati</taxon>
        <taxon>Actinomycetota</taxon>
        <taxon>Actinomycetes</taxon>
        <taxon>Micrococcales</taxon>
        <taxon>Cellulomonadaceae</taxon>
        <taxon>Actinotalea</taxon>
    </lineage>
</organism>
<dbReference type="GO" id="GO:0005829">
    <property type="term" value="C:cytosol"/>
    <property type="evidence" value="ECO:0007669"/>
    <property type="project" value="TreeGrafter"/>
</dbReference>
<dbReference type="InterPro" id="IPR005583">
    <property type="entry name" value="YaaA"/>
</dbReference>
<reference evidence="2" key="1">
    <citation type="submission" date="2021-03" db="EMBL/GenBank/DDBJ databases">
        <title>Actinotalea soli sp. nov., isolated from soil.</title>
        <authorList>
            <person name="Ping W."/>
            <person name="Zhang J."/>
        </authorList>
    </citation>
    <scope>NUCLEOTIDE SEQUENCE</scope>
    <source>
        <strain evidence="2">BY-33</strain>
    </source>
</reference>